<dbReference type="InterPro" id="IPR001940">
    <property type="entry name" value="Peptidase_S1C"/>
</dbReference>
<dbReference type="GO" id="GO:0004252">
    <property type="term" value="F:serine-type endopeptidase activity"/>
    <property type="evidence" value="ECO:0007669"/>
    <property type="project" value="InterPro"/>
</dbReference>
<evidence type="ECO:0000256" key="1">
    <source>
        <dbReference type="ARBA" id="ARBA00022670"/>
    </source>
</evidence>
<feature type="compositionally biased region" description="Basic and acidic residues" evidence="3">
    <location>
        <begin position="9"/>
        <end position="19"/>
    </location>
</feature>
<dbReference type="PANTHER" id="PTHR43343">
    <property type="entry name" value="PEPTIDASE S12"/>
    <property type="match status" value="1"/>
</dbReference>
<evidence type="ECO:0000256" key="4">
    <source>
        <dbReference type="SAM" id="Phobius"/>
    </source>
</evidence>
<dbReference type="Proteomes" id="UP000739565">
    <property type="component" value="Unassembled WGS sequence"/>
</dbReference>
<gene>
    <name evidence="5" type="ORF">KZZ10_10665</name>
</gene>
<sequence length="304" mass="32212">MKRTALYSRRLDSLPKQDEPSWDSSQDHLPALNKKKRYRINRRQVERAFLLSLGILLGIVAILGFNHQNQALNALTQEQIDAAVLHTLSTKDLPSRTTRAATLIAPSIVRIRTDIFAASGGTQVFDGELGVGTGIVIKDDGTILTNLHVVANAPRLIVTFADGMESPAVIISAQKDKDLAVIKPTNIPDDLEPATLGSSKNIMVGDEIAVVGYPFGLGPSVSAGVISGLNREYKPTENLTLKGLIQFDAAANPGNSGGPLINMSGEVLGIVTAILNPTKAKTFAGIGFAITIESAGDSLGIPPF</sequence>
<evidence type="ECO:0000313" key="6">
    <source>
        <dbReference type="Proteomes" id="UP000739565"/>
    </source>
</evidence>
<reference evidence="5" key="1">
    <citation type="submission" date="2021-07" db="EMBL/GenBank/DDBJ databases">
        <title>New genus and species of the family Alcaligenaceae.</title>
        <authorList>
            <person name="Hahn M.W."/>
        </authorList>
    </citation>
    <scope>NUCLEOTIDE SEQUENCE</scope>
    <source>
        <strain evidence="5">LF4-65</strain>
    </source>
</reference>
<dbReference type="Gene3D" id="2.40.10.120">
    <property type="match status" value="1"/>
</dbReference>
<dbReference type="SUPFAM" id="SSF50494">
    <property type="entry name" value="Trypsin-like serine proteases"/>
    <property type="match status" value="1"/>
</dbReference>
<dbReference type="Pfam" id="PF13365">
    <property type="entry name" value="Trypsin_2"/>
    <property type="match status" value="1"/>
</dbReference>
<keyword evidence="4" id="KW-0812">Transmembrane</keyword>
<keyword evidence="4" id="KW-0472">Membrane</keyword>
<keyword evidence="6" id="KW-1185">Reference proteome</keyword>
<feature type="transmembrane region" description="Helical" evidence="4">
    <location>
        <begin position="45"/>
        <end position="65"/>
    </location>
</feature>
<dbReference type="GO" id="GO:0006508">
    <property type="term" value="P:proteolysis"/>
    <property type="evidence" value="ECO:0007669"/>
    <property type="project" value="UniProtKB-KW"/>
</dbReference>
<dbReference type="AlphaFoldDB" id="A0A953N908"/>
<protein>
    <submittedName>
        <fullName evidence="5">Trypsin-like peptidase domain-containing protein</fullName>
    </submittedName>
</protein>
<keyword evidence="4" id="KW-1133">Transmembrane helix</keyword>
<keyword evidence="2" id="KW-0378">Hydrolase</keyword>
<dbReference type="InterPro" id="IPR051201">
    <property type="entry name" value="Chloro_Bact_Ser_Proteases"/>
</dbReference>
<feature type="region of interest" description="Disordered" evidence="3">
    <location>
        <begin position="1"/>
        <end position="28"/>
    </location>
</feature>
<proteinExistence type="predicted"/>
<evidence type="ECO:0000256" key="3">
    <source>
        <dbReference type="SAM" id="MobiDB-lite"/>
    </source>
</evidence>
<evidence type="ECO:0000313" key="5">
    <source>
        <dbReference type="EMBL" id="MBZ1351107.1"/>
    </source>
</evidence>
<accession>A0A953N908</accession>
<dbReference type="PANTHER" id="PTHR43343:SF3">
    <property type="entry name" value="PROTEASE DO-LIKE 8, CHLOROPLASTIC"/>
    <property type="match status" value="1"/>
</dbReference>
<name>A0A953N908_9BURK</name>
<dbReference type="PRINTS" id="PR00834">
    <property type="entry name" value="PROTEASES2C"/>
</dbReference>
<dbReference type="RefSeq" id="WP_259661525.1">
    <property type="nucleotide sequence ID" value="NZ_JAHXRI010000010.1"/>
</dbReference>
<evidence type="ECO:0000256" key="2">
    <source>
        <dbReference type="ARBA" id="ARBA00022801"/>
    </source>
</evidence>
<comment type="caution">
    <text evidence="5">The sequence shown here is derived from an EMBL/GenBank/DDBJ whole genome shotgun (WGS) entry which is preliminary data.</text>
</comment>
<dbReference type="InterPro" id="IPR009003">
    <property type="entry name" value="Peptidase_S1_PA"/>
</dbReference>
<keyword evidence="1" id="KW-0645">Protease</keyword>
<dbReference type="EMBL" id="JAHXRI010000010">
    <property type="protein sequence ID" value="MBZ1351107.1"/>
    <property type="molecule type" value="Genomic_DNA"/>
</dbReference>
<organism evidence="5 6">
    <name type="scientific">Zwartia hollandica</name>
    <dbReference type="NCBI Taxonomy" id="324606"/>
    <lineage>
        <taxon>Bacteria</taxon>
        <taxon>Pseudomonadati</taxon>
        <taxon>Pseudomonadota</taxon>
        <taxon>Betaproteobacteria</taxon>
        <taxon>Burkholderiales</taxon>
        <taxon>Alcaligenaceae</taxon>
        <taxon>Zwartia</taxon>
    </lineage>
</organism>